<evidence type="ECO:0000313" key="8">
    <source>
        <dbReference type="EMBL" id="XBX78423.1"/>
    </source>
</evidence>
<dbReference type="Pfam" id="PF08240">
    <property type="entry name" value="ADH_N"/>
    <property type="match status" value="1"/>
</dbReference>
<dbReference type="InterPro" id="IPR013149">
    <property type="entry name" value="ADH-like_C"/>
</dbReference>
<evidence type="ECO:0000259" key="6">
    <source>
        <dbReference type="Pfam" id="PF00107"/>
    </source>
</evidence>
<comment type="cofactor">
    <cofactor evidence="1">
        <name>Zn(2+)</name>
        <dbReference type="ChEBI" id="CHEBI:29105"/>
    </cofactor>
</comment>
<keyword evidence="5" id="KW-0560">Oxidoreductase</keyword>
<dbReference type="CDD" id="cd08232">
    <property type="entry name" value="idonate-5-DH"/>
    <property type="match status" value="1"/>
</dbReference>
<dbReference type="InterPro" id="IPR013154">
    <property type="entry name" value="ADH-like_N"/>
</dbReference>
<comment type="similarity">
    <text evidence="2">Belongs to the zinc-containing alcohol dehydrogenase family.</text>
</comment>
<sequence length="352" mass="36160">MSSDLSPVPPASVRAIVAHATDDVRVETVPLRAPSADEAVIQVIYGGICGSDLHYWKHGAAGQSILREPMVLGHEVVGTVVTPARDGSGPAAGTPVTVHPARYAESPVRFPADRPNISGGVTYLGSAARLPHTAGGFADHVALPTGMLRELPAGVPLRTAALIEPASVAWHAVNRAGDLAGKRVLVIGAGPIGSLIVAAARARGAAEIIAVDLHERPLRVATEVGATTTLLATETEAVLAVDADVTLESSGNPRGLASAIGGTTRGGRVVMVGLQPDGNQPVPIATAITREIDLVGSFRFHDEIDDVIRALGDGTLHIDPVITHEFALDDALAAFEAALDSTASGKVLVKFS</sequence>
<dbReference type="Gene3D" id="3.90.180.10">
    <property type="entry name" value="Medium-chain alcohol dehydrogenases, catalytic domain"/>
    <property type="match status" value="1"/>
</dbReference>
<feature type="domain" description="Alcohol dehydrogenase-like N-terminal" evidence="7">
    <location>
        <begin position="36"/>
        <end position="152"/>
    </location>
</feature>
<evidence type="ECO:0000256" key="5">
    <source>
        <dbReference type="ARBA" id="ARBA00023002"/>
    </source>
</evidence>
<protein>
    <submittedName>
        <fullName evidence="8">L-idonate 5-dehydrogenase</fullName>
    </submittedName>
</protein>
<gene>
    <name evidence="8" type="ORF">ABS642_21375</name>
</gene>
<dbReference type="SUPFAM" id="SSF50129">
    <property type="entry name" value="GroES-like"/>
    <property type="match status" value="1"/>
</dbReference>
<dbReference type="EMBL" id="CP158357">
    <property type="protein sequence ID" value="XBX78423.1"/>
    <property type="molecule type" value="Genomic_DNA"/>
</dbReference>
<evidence type="ECO:0000259" key="7">
    <source>
        <dbReference type="Pfam" id="PF08240"/>
    </source>
</evidence>
<keyword evidence="4" id="KW-0862">Zinc</keyword>
<dbReference type="RefSeq" id="WP_350351691.1">
    <property type="nucleotide sequence ID" value="NZ_CP158357.1"/>
</dbReference>
<evidence type="ECO:0000256" key="2">
    <source>
        <dbReference type="ARBA" id="ARBA00008072"/>
    </source>
</evidence>
<proteinExistence type="inferred from homology"/>
<dbReference type="PANTHER" id="PTHR43161:SF9">
    <property type="entry name" value="SORBITOL DEHYDROGENASE"/>
    <property type="match status" value="1"/>
</dbReference>
<dbReference type="SUPFAM" id="SSF51735">
    <property type="entry name" value="NAD(P)-binding Rossmann-fold domains"/>
    <property type="match status" value="1"/>
</dbReference>
<dbReference type="GO" id="GO:0046872">
    <property type="term" value="F:metal ion binding"/>
    <property type="evidence" value="ECO:0007669"/>
    <property type="project" value="UniProtKB-KW"/>
</dbReference>
<reference evidence="8" key="1">
    <citation type="submission" date="2024-06" db="EMBL/GenBank/DDBJ databases">
        <title>Draft genome sequence of Microbacterium sp. strain A8/3-1, isolated from Oxytropis tragacanthoides Fisch. ex DC. Root nodules in the Altai region of Russia.</title>
        <authorList>
            <person name="Sazanova A."/>
            <person name="Guro P."/>
            <person name="Kuznetsova I."/>
            <person name="Belimov A."/>
            <person name="Safronova V."/>
        </authorList>
    </citation>
    <scope>NUCLEOTIDE SEQUENCE</scope>
    <source>
        <strain evidence="8">A8/3-1</strain>
    </source>
</reference>
<dbReference type="PANTHER" id="PTHR43161">
    <property type="entry name" value="SORBITOL DEHYDROGENASE"/>
    <property type="match status" value="1"/>
</dbReference>
<dbReference type="Gene3D" id="3.40.50.720">
    <property type="entry name" value="NAD(P)-binding Rossmann-like Domain"/>
    <property type="match status" value="1"/>
</dbReference>
<name>A0AAU7VW43_9MICO</name>
<feature type="domain" description="Alcohol dehydrogenase-like C-terminal" evidence="6">
    <location>
        <begin position="191"/>
        <end position="310"/>
    </location>
</feature>
<organism evidence="8">
    <name type="scientific">Microbacterium sp. A8/3-1</name>
    <dbReference type="NCBI Taxonomy" id="3160749"/>
    <lineage>
        <taxon>Bacteria</taxon>
        <taxon>Bacillati</taxon>
        <taxon>Actinomycetota</taxon>
        <taxon>Actinomycetes</taxon>
        <taxon>Micrococcales</taxon>
        <taxon>Microbacteriaceae</taxon>
        <taxon>Microbacterium</taxon>
    </lineage>
</organism>
<dbReference type="InterPro" id="IPR036291">
    <property type="entry name" value="NAD(P)-bd_dom_sf"/>
</dbReference>
<dbReference type="AlphaFoldDB" id="A0AAU7VW43"/>
<accession>A0AAU7VW43</accession>
<dbReference type="Pfam" id="PF00107">
    <property type="entry name" value="ADH_zinc_N"/>
    <property type="match status" value="1"/>
</dbReference>
<evidence type="ECO:0000256" key="4">
    <source>
        <dbReference type="ARBA" id="ARBA00022833"/>
    </source>
</evidence>
<evidence type="ECO:0000256" key="3">
    <source>
        <dbReference type="ARBA" id="ARBA00022723"/>
    </source>
</evidence>
<keyword evidence="3" id="KW-0479">Metal-binding</keyword>
<dbReference type="InterPro" id="IPR011032">
    <property type="entry name" value="GroES-like_sf"/>
</dbReference>
<dbReference type="GO" id="GO:0016491">
    <property type="term" value="F:oxidoreductase activity"/>
    <property type="evidence" value="ECO:0007669"/>
    <property type="project" value="UniProtKB-KW"/>
</dbReference>
<evidence type="ECO:0000256" key="1">
    <source>
        <dbReference type="ARBA" id="ARBA00001947"/>
    </source>
</evidence>